<dbReference type="AlphaFoldDB" id="A0A699X946"/>
<name>A0A699X946_TANCI</name>
<reference evidence="1" key="1">
    <citation type="journal article" date="2019" name="Sci. Rep.">
        <title>Draft genome of Tanacetum cinerariifolium, the natural source of mosquito coil.</title>
        <authorList>
            <person name="Yamashiro T."/>
            <person name="Shiraishi A."/>
            <person name="Satake H."/>
            <person name="Nakayama K."/>
        </authorList>
    </citation>
    <scope>NUCLEOTIDE SEQUENCE</scope>
</reference>
<feature type="non-terminal residue" evidence="1">
    <location>
        <position position="1"/>
    </location>
</feature>
<sequence length="92" mass="10091">SIVPPPRVRVVSKNLEIVADSTSVGGVNVDAACTSKLNEPVDSSDSFYVSHDLDSDTLRRIYVPEWNMAIDSVLDYLYVFCDLTTRLASPAL</sequence>
<accession>A0A699X946</accession>
<evidence type="ECO:0000313" key="1">
    <source>
        <dbReference type="EMBL" id="GFD56109.1"/>
    </source>
</evidence>
<comment type="caution">
    <text evidence="1">The sequence shown here is derived from an EMBL/GenBank/DDBJ whole genome shotgun (WGS) entry which is preliminary data.</text>
</comment>
<feature type="non-terminal residue" evidence="1">
    <location>
        <position position="92"/>
    </location>
</feature>
<organism evidence="1">
    <name type="scientific">Tanacetum cinerariifolium</name>
    <name type="common">Dalmatian daisy</name>
    <name type="synonym">Chrysanthemum cinerariifolium</name>
    <dbReference type="NCBI Taxonomy" id="118510"/>
    <lineage>
        <taxon>Eukaryota</taxon>
        <taxon>Viridiplantae</taxon>
        <taxon>Streptophyta</taxon>
        <taxon>Embryophyta</taxon>
        <taxon>Tracheophyta</taxon>
        <taxon>Spermatophyta</taxon>
        <taxon>Magnoliopsida</taxon>
        <taxon>eudicotyledons</taxon>
        <taxon>Gunneridae</taxon>
        <taxon>Pentapetalae</taxon>
        <taxon>asterids</taxon>
        <taxon>campanulids</taxon>
        <taxon>Asterales</taxon>
        <taxon>Asteraceae</taxon>
        <taxon>Asteroideae</taxon>
        <taxon>Anthemideae</taxon>
        <taxon>Anthemidinae</taxon>
        <taxon>Tanacetum</taxon>
    </lineage>
</organism>
<gene>
    <name evidence="1" type="ORF">Tci_928078</name>
</gene>
<dbReference type="EMBL" id="BKCJ011825464">
    <property type="protein sequence ID" value="GFD56109.1"/>
    <property type="molecule type" value="Genomic_DNA"/>
</dbReference>
<proteinExistence type="predicted"/>
<protein>
    <submittedName>
        <fullName evidence="1">Uncharacterized protein</fullName>
    </submittedName>
</protein>